<accession>A0A0F9PPS7</accession>
<comment type="caution">
    <text evidence="1">The sequence shown here is derived from an EMBL/GenBank/DDBJ whole genome shotgun (WGS) entry which is preliminary data.</text>
</comment>
<dbReference type="EMBL" id="LAZR01005074">
    <property type="protein sequence ID" value="KKN03096.1"/>
    <property type="molecule type" value="Genomic_DNA"/>
</dbReference>
<evidence type="ECO:0000313" key="1">
    <source>
        <dbReference type="EMBL" id="KKN03096.1"/>
    </source>
</evidence>
<dbReference type="AlphaFoldDB" id="A0A0F9PPS7"/>
<proteinExistence type="predicted"/>
<organism evidence="1">
    <name type="scientific">marine sediment metagenome</name>
    <dbReference type="NCBI Taxonomy" id="412755"/>
    <lineage>
        <taxon>unclassified sequences</taxon>
        <taxon>metagenomes</taxon>
        <taxon>ecological metagenomes</taxon>
    </lineage>
</organism>
<protein>
    <submittedName>
        <fullName evidence="1">Uncharacterized protein</fullName>
    </submittedName>
</protein>
<sequence>MTESQWYSPNVVTRYTREQVKWLIPLLPSIRVGIYPRDPKETGYVDGGGKPTFKPGAKFEMIVGIATDLDMRIEKVGADALMMEFLYAFEPADENFIIEHMAQCLNLSTKEVAQRIRNALYYVSGADRKTTSYADYVKGGHKYLRLA</sequence>
<reference evidence="1" key="1">
    <citation type="journal article" date="2015" name="Nature">
        <title>Complex archaea that bridge the gap between prokaryotes and eukaryotes.</title>
        <authorList>
            <person name="Spang A."/>
            <person name="Saw J.H."/>
            <person name="Jorgensen S.L."/>
            <person name="Zaremba-Niedzwiedzka K."/>
            <person name="Martijn J."/>
            <person name="Lind A.E."/>
            <person name="van Eijk R."/>
            <person name="Schleper C."/>
            <person name="Guy L."/>
            <person name="Ettema T.J."/>
        </authorList>
    </citation>
    <scope>NUCLEOTIDE SEQUENCE</scope>
</reference>
<name>A0A0F9PPS7_9ZZZZ</name>
<gene>
    <name evidence="1" type="ORF">LCGC14_1111230</name>
</gene>